<gene>
    <name evidence="7" type="ORF">RQP53_22670</name>
</gene>
<protein>
    <submittedName>
        <fullName evidence="7">Fatty acyl-AMP ligase</fullName>
    </submittedName>
</protein>
<evidence type="ECO:0000259" key="6">
    <source>
        <dbReference type="Pfam" id="PF23024"/>
    </source>
</evidence>
<dbReference type="InterPro" id="IPR020845">
    <property type="entry name" value="AMP-binding_CS"/>
</dbReference>
<reference evidence="7" key="1">
    <citation type="submission" date="2023-09" db="EMBL/GenBank/DDBJ databases">
        <title>Paucibacter sp. APW11 Genome sequencing and assembly.</title>
        <authorList>
            <person name="Kim I."/>
        </authorList>
    </citation>
    <scope>NUCLEOTIDE SEQUENCE</scope>
    <source>
        <strain evidence="7">APW11</strain>
    </source>
</reference>
<dbReference type="InterPro" id="IPR045851">
    <property type="entry name" value="AMP-bd_C_sf"/>
</dbReference>
<dbReference type="InterPro" id="IPR000873">
    <property type="entry name" value="AMP-dep_synth/lig_dom"/>
</dbReference>
<dbReference type="GO" id="GO:0016874">
    <property type="term" value="F:ligase activity"/>
    <property type="evidence" value="ECO:0007669"/>
    <property type="project" value="UniProtKB-KW"/>
</dbReference>
<feature type="domain" description="AMP-binding enzyme C-terminal" evidence="6">
    <location>
        <begin position="444"/>
        <end position="561"/>
    </location>
</feature>
<keyword evidence="2 7" id="KW-0436">Ligase</keyword>
<name>A0ABU3PHP9_9BURK</name>
<dbReference type="InterPro" id="IPR040097">
    <property type="entry name" value="FAAL/FAAC"/>
</dbReference>
<dbReference type="SUPFAM" id="SSF56801">
    <property type="entry name" value="Acetyl-CoA synthetase-like"/>
    <property type="match status" value="1"/>
</dbReference>
<organism evidence="7 8">
    <name type="scientific">Roseateles aquae</name>
    <dbReference type="NCBI Taxonomy" id="3077235"/>
    <lineage>
        <taxon>Bacteria</taxon>
        <taxon>Pseudomonadati</taxon>
        <taxon>Pseudomonadota</taxon>
        <taxon>Betaproteobacteria</taxon>
        <taxon>Burkholderiales</taxon>
        <taxon>Sphaerotilaceae</taxon>
        <taxon>Roseateles</taxon>
    </lineage>
</organism>
<evidence type="ECO:0000256" key="1">
    <source>
        <dbReference type="ARBA" id="ARBA00006432"/>
    </source>
</evidence>
<comment type="caution">
    <text evidence="7">The sequence shown here is derived from an EMBL/GenBank/DDBJ whole genome shotgun (WGS) entry which is preliminary data.</text>
</comment>
<dbReference type="PANTHER" id="PTHR22754:SF32">
    <property type="entry name" value="DISCO-INTERACTING PROTEIN 2"/>
    <property type="match status" value="1"/>
</dbReference>
<evidence type="ECO:0000256" key="2">
    <source>
        <dbReference type="ARBA" id="ARBA00022598"/>
    </source>
</evidence>
<dbReference type="PANTHER" id="PTHR22754">
    <property type="entry name" value="DISCO-INTERACTING PROTEIN 2 DIP2 -RELATED"/>
    <property type="match status" value="1"/>
</dbReference>
<keyword evidence="3" id="KW-0276">Fatty acid metabolism</keyword>
<comment type="similarity">
    <text evidence="1">Belongs to the ATP-dependent AMP-binding enzyme family.</text>
</comment>
<proteinExistence type="inferred from homology"/>
<keyword evidence="4" id="KW-0443">Lipid metabolism</keyword>
<dbReference type="Gene3D" id="3.40.50.12780">
    <property type="entry name" value="N-terminal domain of ligase-like"/>
    <property type="match status" value="1"/>
</dbReference>
<dbReference type="InterPro" id="IPR025110">
    <property type="entry name" value="AMP-bd_C"/>
</dbReference>
<keyword evidence="8" id="KW-1185">Reference proteome</keyword>
<evidence type="ECO:0000313" key="8">
    <source>
        <dbReference type="Proteomes" id="UP001246372"/>
    </source>
</evidence>
<evidence type="ECO:0000259" key="5">
    <source>
        <dbReference type="Pfam" id="PF00501"/>
    </source>
</evidence>
<dbReference type="Gene3D" id="3.30.300.30">
    <property type="match status" value="1"/>
</dbReference>
<feature type="domain" description="AMP-dependent synthetase/ligase" evidence="5">
    <location>
        <begin position="11"/>
        <end position="400"/>
    </location>
</feature>
<dbReference type="RefSeq" id="WP_315652988.1">
    <property type="nucleotide sequence ID" value="NZ_JAVXZY010000013.1"/>
</dbReference>
<dbReference type="Proteomes" id="UP001246372">
    <property type="component" value="Unassembled WGS sequence"/>
</dbReference>
<evidence type="ECO:0000313" key="7">
    <source>
        <dbReference type="EMBL" id="MDT9002100.1"/>
    </source>
</evidence>
<dbReference type="PROSITE" id="PS00455">
    <property type="entry name" value="AMP_BINDING"/>
    <property type="match status" value="1"/>
</dbReference>
<dbReference type="EMBL" id="JAVXZY010000013">
    <property type="protein sequence ID" value="MDT9002100.1"/>
    <property type="molecule type" value="Genomic_DNA"/>
</dbReference>
<dbReference type="Pfam" id="PF00501">
    <property type="entry name" value="AMP-binding"/>
    <property type="match status" value="1"/>
</dbReference>
<accession>A0ABU3PHP9</accession>
<dbReference type="Pfam" id="PF23024">
    <property type="entry name" value="AMP-dom_DIP2-like"/>
    <property type="match status" value="1"/>
</dbReference>
<evidence type="ECO:0000256" key="3">
    <source>
        <dbReference type="ARBA" id="ARBA00022832"/>
    </source>
</evidence>
<dbReference type="InterPro" id="IPR042099">
    <property type="entry name" value="ANL_N_sf"/>
</dbReference>
<sequence>MNLLPDLLVQRACQTPQALAYGFLQGDGEGVDALSCGALFEQAAALAALLQRRFDPQSRLLLVCQAQKQFVLAFYACMLAGMIAVPTALPRRQALAERLRVLIADADAQAALTDADALLQFAQTSDGAGLLCLDLRGLSSEMAGSTGATPLAASAAQWQRPDYEAAPVAFLQYTSGSTGKPKGVVVSHENLRHNSALIQAAMGIGSSSAVLTALPMFHDMGLVGGLLQPMYSSCPGYWMTPAEFVQFPQRWLERIARLGITTSGGPNFMYDLVARQVDPAALAAIPGFDLGRWQVAFCGAEPIRAATVERFCERFAPLGFDAGAFYPCYGMAESTLFITGKRLGTPWRQRRSQGSSVVSCGVPSGDTEIRIVDPATSQPLPAPGVGEIWVRSGSVAGGYWRQAELSAQGFGASLADGSSEHWLRTGDLGYFWEGELFVTGRLKDLIIVNGKKHAPQDIEEAALDAHDALREAGAAAFVADGQTGEATAGLVLVCELKREWLRRSEQWPAVAGAVRAAVRQAYALTVDDIVFLKPGALPRTSSGKVMRAQCRTSYLARTLERAEAAVLQP</sequence>
<evidence type="ECO:0000256" key="4">
    <source>
        <dbReference type="ARBA" id="ARBA00023098"/>
    </source>
</evidence>
<dbReference type="CDD" id="cd05931">
    <property type="entry name" value="FAAL"/>
    <property type="match status" value="1"/>
</dbReference>